<protein>
    <recommendedName>
        <fullName evidence="2">Knottins-like domain-containing protein</fullName>
    </recommendedName>
</protein>
<reference evidence="3" key="1">
    <citation type="submission" date="2020-05" db="EMBL/GenBank/DDBJ databases">
        <title>WGS assembly of Panicum virgatum.</title>
        <authorList>
            <person name="Lovell J.T."/>
            <person name="Jenkins J."/>
            <person name="Shu S."/>
            <person name="Juenger T.E."/>
            <person name="Schmutz J."/>
        </authorList>
    </citation>
    <scope>NUCLEOTIDE SEQUENCE</scope>
    <source>
        <strain evidence="3">AP13</strain>
    </source>
</reference>
<dbReference type="SMART" id="SM00505">
    <property type="entry name" value="Knot1"/>
    <property type="match status" value="1"/>
</dbReference>
<dbReference type="Gene3D" id="3.30.30.10">
    <property type="entry name" value="Knottin, scorpion toxin-like"/>
    <property type="match status" value="1"/>
</dbReference>
<keyword evidence="5" id="KW-1185">Reference proteome</keyword>
<accession>A0A8T0WSU4</accession>
<comment type="caution">
    <text evidence="3">The sequence shown here is derived from an EMBL/GenBank/DDBJ whole genome shotgun (WGS) entry which is preliminary data.</text>
</comment>
<feature type="signal peptide" evidence="1">
    <location>
        <begin position="1"/>
        <end position="30"/>
    </location>
</feature>
<feature type="domain" description="Knottins-like" evidence="2">
    <location>
        <begin position="40"/>
        <end position="89"/>
    </location>
</feature>
<dbReference type="EMBL" id="CM029038">
    <property type="protein sequence ID" value="KAG2648806.1"/>
    <property type="molecule type" value="Genomic_DNA"/>
</dbReference>
<dbReference type="SUPFAM" id="SSF57095">
    <property type="entry name" value="Scorpion toxin-like"/>
    <property type="match status" value="1"/>
</dbReference>
<dbReference type="GO" id="GO:0006952">
    <property type="term" value="P:defense response"/>
    <property type="evidence" value="ECO:0007669"/>
    <property type="project" value="InterPro"/>
</dbReference>
<dbReference type="InterPro" id="IPR003614">
    <property type="entry name" value="Knottins"/>
</dbReference>
<evidence type="ECO:0000259" key="2">
    <source>
        <dbReference type="SMART" id="SM00505"/>
    </source>
</evidence>
<name>A0A8T0WSU4_PANVG</name>
<dbReference type="InterPro" id="IPR036574">
    <property type="entry name" value="Scorpion_toxin-like_sf"/>
</dbReference>
<gene>
    <name evidence="3" type="ORF">PVAP13_1NG066200</name>
    <name evidence="4" type="ORF">PVAP13_1NG066366</name>
</gene>
<evidence type="ECO:0000256" key="1">
    <source>
        <dbReference type="SAM" id="SignalP"/>
    </source>
</evidence>
<dbReference type="Pfam" id="PF00304">
    <property type="entry name" value="Gamma-thionin"/>
    <property type="match status" value="1"/>
</dbReference>
<evidence type="ECO:0000313" key="3">
    <source>
        <dbReference type="EMBL" id="KAG2648806.1"/>
    </source>
</evidence>
<feature type="chain" id="PRO_5036274930" description="Knottins-like domain-containing protein" evidence="1">
    <location>
        <begin position="31"/>
        <end position="108"/>
    </location>
</feature>
<sequence length="108" mass="11304">MELHPCKVAAAAALIDFMLLLTTGTREASAVNNGDVCSFVDRSKTFKGVCVSKPPCVAACGAEGYPDGSCFLDDVADGDHRVCLCTGQCTPPEAATTSRGVRKTMIPY</sequence>
<keyword evidence="1" id="KW-0732">Signal</keyword>
<organism evidence="3 5">
    <name type="scientific">Panicum virgatum</name>
    <name type="common">Blackwell switchgrass</name>
    <dbReference type="NCBI Taxonomy" id="38727"/>
    <lineage>
        <taxon>Eukaryota</taxon>
        <taxon>Viridiplantae</taxon>
        <taxon>Streptophyta</taxon>
        <taxon>Embryophyta</taxon>
        <taxon>Tracheophyta</taxon>
        <taxon>Spermatophyta</taxon>
        <taxon>Magnoliopsida</taxon>
        <taxon>Liliopsida</taxon>
        <taxon>Poales</taxon>
        <taxon>Poaceae</taxon>
        <taxon>PACMAD clade</taxon>
        <taxon>Panicoideae</taxon>
        <taxon>Panicodae</taxon>
        <taxon>Paniceae</taxon>
        <taxon>Panicinae</taxon>
        <taxon>Panicum</taxon>
        <taxon>Panicum sect. Hiantes</taxon>
    </lineage>
</organism>
<dbReference type="AlphaFoldDB" id="A0A8T0WSU4"/>
<evidence type="ECO:0000313" key="5">
    <source>
        <dbReference type="Proteomes" id="UP000823388"/>
    </source>
</evidence>
<proteinExistence type="predicted"/>
<dbReference type="EMBL" id="CM029038">
    <property type="protein sequence ID" value="KAG2648808.1"/>
    <property type="molecule type" value="Genomic_DNA"/>
</dbReference>
<evidence type="ECO:0000313" key="4">
    <source>
        <dbReference type="EMBL" id="KAG2648808.1"/>
    </source>
</evidence>
<dbReference type="Proteomes" id="UP000823388">
    <property type="component" value="Chromosome 1N"/>
</dbReference>